<dbReference type="InterPro" id="IPR030400">
    <property type="entry name" value="Sedolisin_dom"/>
</dbReference>
<dbReference type="EMBL" id="BIFR01000001">
    <property type="protein sequence ID" value="GCE13502.1"/>
    <property type="molecule type" value="Genomic_DNA"/>
</dbReference>
<evidence type="ECO:0000256" key="1">
    <source>
        <dbReference type="SAM" id="SignalP"/>
    </source>
</evidence>
<name>A0A402A354_9CHLR</name>
<evidence type="ECO:0000313" key="4">
    <source>
        <dbReference type="Proteomes" id="UP000287352"/>
    </source>
</evidence>
<dbReference type="Pfam" id="PF00082">
    <property type="entry name" value="Peptidase_S8"/>
    <property type="match status" value="1"/>
</dbReference>
<gene>
    <name evidence="3" type="ORF">KTT_33610</name>
</gene>
<dbReference type="CDD" id="cd04056">
    <property type="entry name" value="Peptidases_S53"/>
    <property type="match status" value="1"/>
</dbReference>
<dbReference type="Proteomes" id="UP000287352">
    <property type="component" value="Unassembled WGS sequence"/>
</dbReference>
<dbReference type="GO" id="GO:0006508">
    <property type="term" value="P:proteolysis"/>
    <property type="evidence" value="ECO:0007669"/>
    <property type="project" value="InterPro"/>
</dbReference>
<accession>A0A402A354</accession>
<feature type="signal peptide" evidence="1">
    <location>
        <begin position="1"/>
        <end position="36"/>
    </location>
</feature>
<keyword evidence="1" id="KW-0732">Signal</keyword>
<dbReference type="InterPro" id="IPR000209">
    <property type="entry name" value="Peptidase_S8/S53_dom"/>
</dbReference>
<protein>
    <recommendedName>
        <fullName evidence="2">Peptidase S53 domain-containing protein</fullName>
    </recommendedName>
</protein>
<evidence type="ECO:0000313" key="3">
    <source>
        <dbReference type="EMBL" id="GCE13502.1"/>
    </source>
</evidence>
<evidence type="ECO:0000259" key="2">
    <source>
        <dbReference type="PROSITE" id="PS51695"/>
    </source>
</evidence>
<comment type="caution">
    <text evidence="3">The sequence shown here is derived from an EMBL/GenBank/DDBJ whole genome shotgun (WGS) entry which is preliminary data.</text>
</comment>
<reference evidence="4" key="1">
    <citation type="submission" date="2018-12" db="EMBL/GenBank/DDBJ databases">
        <title>Tengunoibacter tsumagoiensis gen. nov., sp. nov., Dictyobacter kobayashii sp. nov., D. alpinus sp. nov., and D. joshuensis sp. nov. and description of Dictyobacteraceae fam. nov. within the order Ktedonobacterales isolated from Tengu-no-mugimeshi.</title>
        <authorList>
            <person name="Wang C.M."/>
            <person name="Zheng Y."/>
            <person name="Sakai Y."/>
            <person name="Toyoda A."/>
            <person name="Minakuchi Y."/>
            <person name="Abe K."/>
            <person name="Yokota A."/>
            <person name="Yabe S."/>
        </authorList>
    </citation>
    <scope>NUCLEOTIDE SEQUENCE [LARGE SCALE GENOMIC DNA]</scope>
    <source>
        <strain evidence="4">Uno3</strain>
    </source>
</reference>
<dbReference type="AlphaFoldDB" id="A0A402A354"/>
<feature type="domain" description="Peptidase S53" evidence="2">
    <location>
        <begin position="77"/>
        <end position="461"/>
    </location>
</feature>
<sequence>MRQSSRFSARQHLPSSVFAFLLCSAFFVFNGSAALAQGASHHIGALAVGGSGNHISQWDTSSAPTDALCLARRHHPCYSPQQIRQAYNLTPVLNAGYTGKGQTIVIIDSYGSPTALSDLKQFDADYGLPDPPSFQQLAPIGSVPFDPTNDDQLGWAEETSLDVQWAHAIAPDAGIIVLTSPVSETQGVQGLPEFLKLEQYALNNHLGKIITQSWGTTENTLFTPEGRKVLAQFEAFYRRAALEGVTVLASSGDSGTANPDVDGNTYPFPTVGYPASSPWVTAVGGTSLYADLDGNYQSENVWNGGFGDATGGGVSQYFSEPFYQYLLPGSDQAILKGHRAIPDISYNADPATSVPVYLGFLPGANRQGYYLFGGTSEGAPQWAGLIADANQYAHRPLGFLNTQLYLLGADKDAAAKVYHDITVGNNAQDPIPGYDATPGWDASTGWGTPIAQQLFDALAFWRF</sequence>
<organism evidence="3 4">
    <name type="scientific">Tengunoibacter tsumagoiensis</name>
    <dbReference type="NCBI Taxonomy" id="2014871"/>
    <lineage>
        <taxon>Bacteria</taxon>
        <taxon>Bacillati</taxon>
        <taxon>Chloroflexota</taxon>
        <taxon>Ktedonobacteria</taxon>
        <taxon>Ktedonobacterales</taxon>
        <taxon>Dictyobacteraceae</taxon>
        <taxon>Tengunoibacter</taxon>
    </lineage>
</organism>
<dbReference type="SUPFAM" id="SSF52743">
    <property type="entry name" value="Subtilisin-like"/>
    <property type="match status" value="1"/>
</dbReference>
<dbReference type="InterPro" id="IPR036852">
    <property type="entry name" value="Peptidase_S8/S53_dom_sf"/>
</dbReference>
<dbReference type="PANTHER" id="PTHR14218:SF15">
    <property type="entry name" value="TRIPEPTIDYL-PEPTIDASE 1"/>
    <property type="match status" value="1"/>
</dbReference>
<feature type="chain" id="PRO_5019542758" description="Peptidase S53 domain-containing protein" evidence="1">
    <location>
        <begin position="37"/>
        <end position="463"/>
    </location>
</feature>
<dbReference type="PANTHER" id="PTHR14218">
    <property type="entry name" value="PROTEASE S8 TRIPEPTIDYL PEPTIDASE I CLN2"/>
    <property type="match status" value="1"/>
</dbReference>
<dbReference type="GO" id="GO:0004252">
    <property type="term" value="F:serine-type endopeptidase activity"/>
    <property type="evidence" value="ECO:0007669"/>
    <property type="project" value="InterPro"/>
</dbReference>
<dbReference type="PROSITE" id="PS51695">
    <property type="entry name" value="SEDOLISIN"/>
    <property type="match status" value="1"/>
</dbReference>
<dbReference type="RefSeq" id="WP_161975548.1">
    <property type="nucleotide sequence ID" value="NZ_BIFR01000001.1"/>
</dbReference>
<dbReference type="Gene3D" id="3.40.50.200">
    <property type="entry name" value="Peptidase S8/S53 domain"/>
    <property type="match status" value="1"/>
</dbReference>
<dbReference type="GO" id="GO:0008240">
    <property type="term" value="F:tripeptidyl-peptidase activity"/>
    <property type="evidence" value="ECO:0007669"/>
    <property type="project" value="TreeGrafter"/>
</dbReference>
<dbReference type="InterPro" id="IPR050819">
    <property type="entry name" value="Tripeptidyl-peptidase_I"/>
</dbReference>
<proteinExistence type="predicted"/>
<keyword evidence="4" id="KW-1185">Reference proteome</keyword>